<evidence type="ECO:0000313" key="4">
    <source>
        <dbReference type="Proteomes" id="UP000253606"/>
    </source>
</evidence>
<dbReference type="GO" id="GO:0015562">
    <property type="term" value="F:efflux transmembrane transporter activity"/>
    <property type="evidence" value="ECO:0007669"/>
    <property type="project" value="TreeGrafter"/>
</dbReference>
<keyword evidence="2" id="KW-0175">Coiled coil</keyword>
<dbReference type="RefSeq" id="WP_114208958.1">
    <property type="nucleotide sequence ID" value="NZ_CP030840.1"/>
</dbReference>
<evidence type="ECO:0000256" key="2">
    <source>
        <dbReference type="SAM" id="Coils"/>
    </source>
</evidence>
<feature type="coiled-coil region" evidence="2">
    <location>
        <begin position="140"/>
        <end position="167"/>
    </location>
</feature>
<dbReference type="NCBIfam" id="TIGR01730">
    <property type="entry name" value="RND_mfp"/>
    <property type="match status" value="1"/>
</dbReference>
<dbReference type="InterPro" id="IPR006143">
    <property type="entry name" value="RND_pump_MFP"/>
</dbReference>
<dbReference type="Gene3D" id="2.40.420.20">
    <property type="match status" value="1"/>
</dbReference>
<dbReference type="Gene3D" id="2.40.50.100">
    <property type="match status" value="1"/>
</dbReference>
<sequence>MPTSKSFHLLLVLIPVVIGMSGCKPQVQPDPRIQPDMVRVVRVGLAQAGEHAFTGVVTARVQSDLGFRVPGKVTKRFVDVGQVVRAGQELMRIDVTDYAHVITTQTQNVEAVKAKAQQASADEARYRGLVSTGAVSASTYDQVKANADAALAQLAAAEAQAQVAKDEGDYSLLLADSDGTVVETLAEPGQVVAAGQTVVKLAHAGPREAAVNLPETVRPALESTARATVYGKTESVEARLRQLSDAADPATRTFEARYVLGGAEAKAPLGATVTIQLPVSAGTSTVEVPVAAITDRGRGPGVWVLNETSSTVSFRPVSVLHLEDEDATLSDGVKPGEEIVALGAHLLNEGQQVRVADEKAAAR</sequence>
<dbReference type="Gene3D" id="1.10.287.470">
    <property type="entry name" value="Helix hairpin bin"/>
    <property type="match status" value="1"/>
</dbReference>
<dbReference type="SUPFAM" id="SSF111369">
    <property type="entry name" value="HlyD-like secretion proteins"/>
    <property type="match status" value="1"/>
</dbReference>
<dbReference type="PANTHER" id="PTHR30469:SF18">
    <property type="entry name" value="RESISTANCE-NODULATION-CELL DIVISION (RND) EFFLUX MEMBRANE FUSION PROTEIN-RELATED"/>
    <property type="match status" value="1"/>
</dbReference>
<comment type="similarity">
    <text evidence="1">Belongs to the membrane fusion protein (MFP) (TC 8.A.1) family.</text>
</comment>
<dbReference type="PANTHER" id="PTHR30469">
    <property type="entry name" value="MULTIDRUG RESISTANCE PROTEIN MDTA"/>
    <property type="match status" value="1"/>
</dbReference>
<protein>
    <submittedName>
        <fullName evidence="3">Putative Co/Zn/Cd efflux system membrane fusion protein</fullName>
    </submittedName>
</protein>
<dbReference type="OrthoDB" id="9813967at2"/>
<evidence type="ECO:0000313" key="3">
    <source>
        <dbReference type="EMBL" id="AXC14117.1"/>
    </source>
</evidence>
<accession>A0A2Z5G5Q7</accession>
<dbReference type="KEGG" id="abas:ACPOL_4855"/>
<evidence type="ECO:0000256" key="1">
    <source>
        <dbReference type="ARBA" id="ARBA00009477"/>
    </source>
</evidence>
<dbReference type="AlphaFoldDB" id="A0A2Z5G5Q7"/>
<keyword evidence="4" id="KW-1185">Reference proteome</keyword>
<dbReference type="Gene3D" id="2.40.30.170">
    <property type="match status" value="1"/>
</dbReference>
<dbReference type="EMBL" id="CP030840">
    <property type="protein sequence ID" value="AXC14117.1"/>
    <property type="molecule type" value="Genomic_DNA"/>
</dbReference>
<dbReference type="GO" id="GO:1990281">
    <property type="term" value="C:efflux pump complex"/>
    <property type="evidence" value="ECO:0007669"/>
    <property type="project" value="TreeGrafter"/>
</dbReference>
<proteinExistence type="inferred from homology"/>
<dbReference type="Proteomes" id="UP000253606">
    <property type="component" value="Chromosome"/>
</dbReference>
<dbReference type="PROSITE" id="PS51257">
    <property type="entry name" value="PROKAR_LIPOPROTEIN"/>
    <property type="match status" value="1"/>
</dbReference>
<gene>
    <name evidence="3" type="ORF">ACPOL_4855</name>
</gene>
<reference evidence="3 4" key="1">
    <citation type="journal article" date="2018" name="Front. Microbiol.">
        <title>Hydrolytic Capabilities as a Key to Environmental Success: Chitinolytic and Cellulolytic Acidobacteria From Acidic Sub-arctic Soils and Boreal Peatlands.</title>
        <authorList>
            <person name="Belova S.E."/>
            <person name="Ravin N.V."/>
            <person name="Pankratov T.A."/>
            <person name="Rakitin A.L."/>
            <person name="Ivanova A.A."/>
            <person name="Beletsky A.V."/>
            <person name="Mardanov A.V."/>
            <person name="Sinninghe Damste J.S."/>
            <person name="Dedysh S.N."/>
        </authorList>
    </citation>
    <scope>NUCLEOTIDE SEQUENCE [LARGE SCALE GENOMIC DNA]</scope>
    <source>
        <strain evidence="3 4">SBC82</strain>
    </source>
</reference>
<organism evidence="3 4">
    <name type="scientific">Acidisarcina polymorpha</name>
    <dbReference type="NCBI Taxonomy" id="2211140"/>
    <lineage>
        <taxon>Bacteria</taxon>
        <taxon>Pseudomonadati</taxon>
        <taxon>Acidobacteriota</taxon>
        <taxon>Terriglobia</taxon>
        <taxon>Terriglobales</taxon>
        <taxon>Acidobacteriaceae</taxon>
        <taxon>Acidisarcina</taxon>
    </lineage>
</organism>
<name>A0A2Z5G5Q7_9BACT</name>